<dbReference type="GO" id="GO:0003677">
    <property type="term" value="F:DNA binding"/>
    <property type="evidence" value="ECO:0007669"/>
    <property type="project" value="UniProtKB-KW"/>
</dbReference>
<dbReference type="InterPro" id="IPR057240">
    <property type="entry name" value="ParB_dimer_C"/>
</dbReference>
<dbReference type="Pfam" id="PF23552">
    <property type="entry name" value="ParB_C"/>
    <property type="match status" value="1"/>
</dbReference>
<sequence>MAKRKNKGLGISALLGNIDADIESSKKKQEVVNDLSNTVAFIPLTSIEVNPFQPRVDFEPTALKELSDSIAVHGLIQPITVRHLGNDKFQLISGERRLRASKMAQLTEIPAFVRLANDQEMIEMALIENIQRQQLNPIEVAITYGRLMKECKLTHKQLAERVGKGRTTVTNFTRLLTLPETIQKGLKENQISMGHAKALLGTDDYAFQIATFKSIIDKQLSVRQTEDLVKLHKNGATPSKAKSNKSLPPAYQKVQSDLASKLSAKVNLKTDSKGKGQIVINFLNTEDLNRILGLIED</sequence>
<gene>
    <name evidence="5" type="ORF">AsAng_0044060</name>
</gene>
<feature type="domain" description="ParB-like N-terminal" evidence="4">
    <location>
        <begin position="40"/>
        <end position="130"/>
    </location>
</feature>
<dbReference type="Proteomes" id="UP001060919">
    <property type="component" value="Chromosome"/>
</dbReference>
<reference evidence="5" key="1">
    <citation type="submission" date="2022-09" db="EMBL/GenBank/DDBJ databases">
        <title>Aureispira anguillicida sp. nov., isolated from Leptocephalus of Japanese eel Anguilla japonica.</title>
        <authorList>
            <person name="Yuasa K."/>
            <person name="Mekata T."/>
            <person name="Ikunari K."/>
        </authorList>
    </citation>
    <scope>NUCLEOTIDE SEQUENCE</scope>
    <source>
        <strain evidence="5">EL160426</strain>
    </source>
</reference>
<evidence type="ECO:0000313" key="5">
    <source>
        <dbReference type="EMBL" id="BDS13667.1"/>
    </source>
</evidence>
<dbReference type="AlphaFoldDB" id="A0A915YI78"/>
<dbReference type="EMBL" id="AP026867">
    <property type="protein sequence ID" value="BDS13667.1"/>
    <property type="molecule type" value="Genomic_DNA"/>
</dbReference>
<proteinExistence type="inferred from homology"/>
<dbReference type="PANTHER" id="PTHR33375">
    <property type="entry name" value="CHROMOSOME-PARTITIONING PROTEIN PARB-RELATED"/>
    <property type="match status" value="1"/>
</dbReference>
<dbReference type="InterPro" id="IPR004437">
    <property type="entry name" value="ParB/RepB/Spo0J"/>
</dbReference>
<dbReference type="GO" id="GO:0005694">
    <property type="term" value="C:chromosome"/>
    <property type="evidence" value="ECO:0007669"/>
    <property type="project" value="TreeGrafter"/>
</dbReference>
<dbReference type="FunFam" id="1.10.10.2830:FF:000001">
    <property type="entry name" value="Chromosome partitioning protein ParB"/>
    <property type="match status" value="1"/>
</dbReference>
<evidence type="ECO:0000313" key="6">
    <source>
        <dbReference type="Proteomes" id="UP001060919"/>
    </source>
</evidence>
<keyword evidence="2" id="KW-0159">Chromosome partition</keyword>
<comment type="similarity">
    <text evidence="1">Belongs to the ParB family.</text>
</comment>
<keyword evidence="3" id="KW-0238">DNA-binding</keyword>
<evidence type="ECO:0000256" key="1">
    <source>
        <dbReference type="ARBA" id="ARBA00006295"/>
    </source>
</evidence>
<keyword evidence="6" id="KW-1185">Reference proteome</keyword>
<dbReference type="Pfam" id="PF02195">
    <property type="entry name" value="ParB_N"/>
    <property type="match status" value="1"/>
</dbReference>
<dbReference type="Gene3D" id="1.10.10.2830">
    <property type="match status" value="1"/>
</dbReference>
<dbReference type="CDD" id="cd16393">
    <property type="entry name" value="SPO0J_N"/>
    <property type="match status" value="1"/>
</dbReference>
<dbReference type="GO" id="GO:0045881">
    <property type="term" value="P:positive regulation of sporulation resulting in formation of a cellular spore"/>
    <property type="evidence" value="ECO:0007669"/>
    <property type="project" value="TreeGrafter"/>
</dbReference>
<organism evidence="5 6">
    <name type="scientific">Aureispira anguillae</name>
    <dbReference type="NCBI Taxonomy" id="2864201"/>
    <lineage>
        <taxon>Bacteria</taxon>
        <taxon>Pseudomonadati</taxon>
        <taxon>Bacteroidota</taxon>
        <taxon>Saprospiria</taxon>
        <taxon>Saprospirales</taxon>
        <taxon>Saprospiraceae</taxon>
        <taxon>Aureispira</taxon>
    </lineage>
</organism>
<evidence type="ECO:0000256" key="3">
    <source>
        <dbReference type="ARBA" id="ARBA00023125"/>
    </source>
</evidence>
<dbReference type="InterPro" id="IPR036086">
    <property type="entry name" value="ParB/Sulfiredoxin_sf"/>
</dbReference>
<name>A0A915YI78_9BACT</name>
<dbReference type="InterPro" id="IPR050336">
    <property type="entry name" value="Chromosome_partition/occlusion"/>
</dbReference>
<protein>
    <submittedName>
        <fullName evidence="5">ParB/RepB/Spo0J family partition protein</fullName>
    </submittedName>
</protein>
<dbReference type="InterPro" id="IPR041468">
    <property type="entry name" value="HTH_ParB/Spo0J"/>
</dbReference>
<dbReference type="PANTHER" id="PTHR33375:SF1">
    <property type="entry name" value="CHROMOSOME-PARTITIONING PROTEIN PARB-RELATED"/>
    <property type="match status" value="1"/>
</dbReference>
<dbReference type="RefSeq" id="WP_264788925.1">
    <property type="nucleotide sequence ID" value="NZ_AP026867.1"/>
</dbReference>
<evidence type="ECO:0000256" key="2">
    <source>
        <dbReference type="ARBA" id="ARBA00022829"/>
    </source>
</evidence>
<dbReference type="InterPro" id="IPR003115">
    <property type="entry name" value="ParB_N"/>
</dbReference>
<dbReference type="SUPFAM" id="SSF110849">
    <property type="entry name" value="ParB/Sulfiredoxin"/>
    <property type="match status" value="1"/>
</dbReference>
<accession>A0A915YI78</accession>
<dbReference type="SUPFAM" id="SSF109709">
    <property type="entry name" value="KorB DNA-binding domain-like"/>
    <property type="match status" value="1"/>
</dbReference>
<dbReference type="Gene3D" id="3.90.1530.30">
    <property type="match status" value="1"/>
</dbReference>
<dbReference type="KEGG" id="aup:AsAng_0044060"/>
<dbReference type="Pfam" id="PF17762">
    <property type="entry name" value="HTH_ParB"/>
    <property type="match status" value="1"/>
</dbReference>
<dbReference type="FunFam" id="3.90.1530.30:FF:000001">
    <property type="entry name" value="Chromosome partitioning protein ParB"/>
    <property type="match status" value="1"/>
</dbReference>
<dbReference type="GO" id="GO:0007059">
    <property type="term" value="P:chromosome segregation"/>
    <property type="evidence" value="ECO:0007669"/>
    <property type="project" value="UniProtKB-KW"/>
</dbReference>
<dbReference type="SMART" id="SM00470">
    <property type="entry name" value="ParB"/>
    <property type="match status" value="1"/>
</dbReference>
<dbReference type="NCBIfam" id="TIGR00180">
    <property type="entry name" value="parB_part"/>
    <property type="match status" value="1"/>
</dbReference>
<evidence type="ECO:0000259" key="4">
    <source>
        <dbReference type="SMART" id="SM00470"/>
    </source>
</evidence>